<reference evidence="1" key="1">
    <citation type="submission" date="2014-11" db="EMBL/GenBank/DDBJ databases">
        <authorList>
            <person name="Amaro Gonzalez C."/>
        </authorList>
    </citation>
    <scope>NUCLEOTIDE SEQUENCE</scope>
</reference>
<name>A0A0E9UV72_ANGAN</name>
<sequence length="32" mass="3421">MGGNPIIPTNAVNKVINLLNSKLLIFLSIPCL</sequence>
<dbReference type="AlphaFoldDB" id="A0A0E9UV72"/>
<evidence type="ECO:0000313" key="1">
    <source>
        <dbReference type="EMBL" id="JAH69105.1"/>
    </source>
</evidence>
<organism evidence="1">
    <name type="scientific">Anguilla anguilla</name>
    <name type="common">European freshwater eel</name>
    <name type="synonym">Muraena anguilla</name>
    <dbReference type="NCBI Taxonomy" id="7936"/>
    <lineage>
        <taxon>Eukaryota</taxon>
        <taxon>Metazoa</taxon>
        <taxon>Chordata</taxon>
        <taxon>Craniata</taxon>
        <taxon>Vertebrata</taxon>
        <taxon>Euteleostomi</taxon>
        <taxon>Actinopterygii</taxon>
        <taxon>Neopterygii</taxon>
        <taxon>Teleostei</taxon>
        <taxon>Anguilliformes</taxon>
        <taxon>Anguillidae</taxon>
        <taxon>Anguilla</taxon>
    </lineage>
</organism>
<accession>A0A0E9UV72</accession>
<reference evidence="1" key="2">
    <citation type="journal article" date="2015" name="Fish Shellfish Immunol.">
        <title>Early steps in the European eel (Anguilla anguilla)-Vibrio vulnificus interaction in the gills: Role of the RtxA13 toxin.</title>
        <authorList>
            <person name="Callol A."/>
            <person name="Pajuelo D."/>
            <person name="Ebbesson L."/>
            <person name="Teles M."/>
            <person name="MacKenzie S."/>
            <person name="Amaro C."/>
        </authorList>
    </citation>
    <scope>NUCLEOTIDE SEQUENCE</scope>
</reference>
<proteinExistence type="predicted"/>
<protein>
    <submittedName>
        <fullName evidence="1">Uncharacterized protein</fullName>
    </submittedName>
</protein>
<dbReference type="EMBL" id="GBXM01050844">
    <property type="protein sequence ID" value="JAH57733.1"/>
    <property type="molecule type" value="Transcribed_RNA"/>
</dbReference>
<dbReference type="EMBL" id="GBXM01039472">
    <property type="protein sequence ID" value="JAH69105.1"/>
    <property type="molecule type" value="Transcribed_RNA"/>
</dbReference>